<evidence type="ECO:0000313" key="2">
    <source>
        <dbReference type="Proteomes" id="UP001249851"/>
    </source>
</evidence>
<proteinExistence type="predicted"/>
<comment type="caution">
    <text evidence="1">The sequence shown here is derived from an EMBL/GenBank/DDBJ whole genome shotgun (WGS) entry which is preliminary data.</text>
</comment>
<reference evidence="1" key="2">
    <citation type="journal article" date="2023" name="Science">
        <title>Genomic signatures of disease resistance in endangered staghorn corals.</title>
        <authorList>
            <person name="Vollmer S.V."/>
            <person name="Selwyn J.D."/>
            <person name="Despard B.A."/>
            <person name="Roesel C.L."/>
        </authorList>
    </citation>
    <scope>NUCLEOTIDE SEQUENCE</scope>
    <source>
        <strain evidence="1">K2</strain>
    </source>
</reference>
<gene>
    <name evidence="1" type="ORF">P5673_009600</name>
</gene>
<accession>A0AAD9QRP3</accession>
<keyword evidence="2" id="KW-1185">Reference proteome</keyword>
<dbReference type="Proteomes" id="UP001249851">
    <property type="component" value="Unassembled WGS sequence"/>
</dbReference>
<dbReference type="EMBL" id="JARQWQ010000017">
    <property type="protein sequence ID" value="KAK2566153.1"/>
    <property type="molecule type" value="Genomic_DNA"/>
</dbReference>
<sequence>MRMQVERVARTKRSYVNFLGLGLGANCLWGELSDIHTSDLCGVPWDSAFIYDDINDIWAHWYKLFIEVIDRHAPFKKKLDSYIRRVISGIKTNKASGADGITPRLLKLAEPGILSSLTKFINHCVRH</sequence>
<protein>
    <submittedName>
        <fullName evidence="1">Uncharacterized protein</fullName>
    </submittedName>
</protein>
<dbReference type="AlphaFoldDB" id="A0AAD9QRP3"/>
<organism evidence="1 2">
    <name type="scientific">Acropora cervicornis</name>
    <name type="common">Staghorn coral</name>
    <dbReference type="NCBI Taxonomy" id="6130"/>
    <lineage>
        <taxon>Eukaryota</taxon>
        <taxon>Metazoa</taxon>
        <taxon>Cnidaria</taxon>
        <taxon>Anthozoa</taxon>
        <taxon>Hexacorallia</taxon>
        <taxon>Scleractinia</taxon>
        <taxon>Astrocoeniina</taxon>
        <taxon>Acroporidae</taxon>
        <taxon>Acropora</taxon>
    </lineage>
</organism>
<evidence type="ECO:0000313" key="1">
    <source>
        <dbReference type="EMBL" id="KAK2566153.1"/>
    </source>
</evidence>
<name>A0AAD9QRP3_ACRCE</name>
<reference evidence="1" key="1">
    <citation type="journal article" date="2023" name="G3 (Bethesda)">
        <title>Whole genome assembly and annotation of the endangered Caribbean coral Acropora cervicornis.</title>
        <authorList>
            <person name="Selwyn J.D."/>
            <person name="Vollmer S.V."/>
        </authorList>
    </citation>
    <scope>NUCLEOTIDE SEQUENCE</scope>
    <source>
        <strain evidence="1">K2</strain>
    </source>
</reference>